<organism evidence="2 3">
    <name type="scientific">Tilletiopsis washingtonensis</name>
    <dbReference type="NCBI Taxonomy" id="58919"/>
    <lineage>
        <taxon>Eukaryota</taxon>
        <taxon>Fungi</taxon>
        <taxon>Dikarya</taxon>
        <taxon>Basidiomycota</taxon>
        <taxon>Ustilaginomycotina</taxon>
        <taxon>Exobasidiomycetes</taxon>
        <taxon>Entylomatales</taxon>
        <taxon>Entylomatales incertae sedis</taxon>
        <taxon>Tilletiopsis</taxon>
    </lineage>
</organism>
<accession>A0A316ZK76</accession>
<feature type="region of interest" description="Disordered" evidence="1">
    <location>
        <begin position="155"/>
        <end position="182"/>
    </location>
</feature>
<dbReference type="RefSeq" id="XP_025601691.1">
    <property type="nucleotide sequence ID" value="XM_025739145.1"/>
</dbReference>
<name>A0A316ZK76_9BASI</name>
<evidence type="ECO:0000313" key="2">
    <source>
        <dbReference type="EMBL" id="PWO01413.1"/>
    </source>
</evidence>
<sequence length="182" mass="19499">MAQNWTRPSLLRALSSALYPLPTTSSRLRLRLPWPRCTPLHRRSSLLPFDNLPARSDLLPALEAAYSALCPPRLVSPPLPRSPRLAAICLSPYAPPSLSLAPSSLAPRDLTIHPIPARRSPHPILPARSLFVAHPRGSGSSARVSSGRHVLAPLLPSLLPPTPPSRSAAVLRSSSAPCTPES</sequence>
<proteinExistence type="predicted"/>
<keyword evidence="3" id="KW-1185">Reference proteome</keyword>
<evidence type="ECO:0000313" key="3">
    <source>
        <dbReference type="Proteomes" id="UP000245946"/>
    </source>
</evidence>
<dbReference type="GeneID" id="37266691"/>
<evidence type="ECO:0000256" key="1">
    <source>
        <dbReference type="SAM" id="MobiDB-lite"/>
    </source>
</evidence>
<dbReference type="Proteomes" id="UP000245946">
    <property type="component" value="Unassembled WGS sequence"/>
</dbReference>
<protein>
    <submittedName>
        <fullName evidence="2">Uncharacterized protein</fullName>
    </submittedName>
</protein>
<gene>
    <name evidence="2" type="ORF">FA09DRAFT_14546</name>
</gene>
<dbReference type="EMBL" id="KZ819283">
    <property type="protein sequence ID" value="PWO01413.1"/>
    <property type="molecule type" value="Genomic_DNA"/>
</dbReference>
<dbReference type="AlphaFoldDB" id="A0A316ZK76"/>
<feature type="compositionally biased region" description="Low complexity" evidence="1">
    <location>
        <begin position="165"/>
        <end position="182"/>
    </location>
</feature>
<reference evidence="2 3" key="1">
    <citation type="journal article" date="2018" name="Mol. Biol. Evol.">
        <title>Broad Genomic Sampling Reveals a Smut Pathogenic Ancestry of the Fungal Clade Ustilaginomycotina.</title>
        <authorList>
            <person name="Kijpornyongpan T."/>
            <person name="Mondo S.J."/>
            <person name="Barry K."/>
            <person name="Sandor L."/>
            <person name="Lee J."/>
            <person name="Lipzen A."/>
            <person name="Pangilinan J."/>
            <person name="LaButti K."/>
            <person name="Hainaut M."/>
            <person name="Henrissat B."/>
            <person name="Grigoriev I.V."/>
            <person name="Spatafora J.W."/>
            <person name="Aime M.C."/>
        </authorList>
    </citation>
    <scope>NUCLEOTIDE SEQUENCE [LARGE SCALE GENOMIC DNA]</scope>
    <source>
        <strain evidence="2 3">MCA 4186</strain>
    </source>
</reference>